<dbReference type="EC" id="3.2.1.23" evidence="2"/>
<feature type="non-terminal residue" evidence="6">
    <location>
        <position position="227"/>
    </location>
</feature>
<comment type="caution">
    <text evidence="6">The sequence shown here is derived from an EMBL/GenBank/DDBJ whole genome shotgun (WGS) entry which is preliminary data.</text>
</comment>
<dbReference type="GO" id="GO:0004565">
    <property type="term" value="F:beta-galactosidase activity"/>
    <property type="evidence" value="ECO:0007669"/>
    <property type="project" value="UniProtKB-EC"/>
</dbReference>
<dbReference type="EMBL" id="AMCI01005895">
    <property type="protein sequence ID" value="EJW95292.1"/>
    <property type="molecule type" value="Genomic_DNA"/>
</dbReference>
<evidence type="ECO:0000256" key="3">
    <source>
        <dbReference type="ARBA" id="ARBA00022801"/>
    </source>
</evidence>
<dbReference type="GO" id="GO:0005990">
    <property type="term" value="P:lactose catabolic process"/>
    <property type="evidence" value="ECO:0007669"/>
    <property type="project" value="TreeGrafter"/>
</dbReference>
<evidence type="ECO:0000256" key="2">
    <source>
        <dbReference type="ARBA" id="ARBA00012756"/>
    </source>
</evidence>
<gene>
    <name evidence="6" type="ORF">EVA_16601</name>
</gene>
<evidence type="ECO:0000259" key="5">
    <source>
        <dbReference type="SMART" id="SM01038"/>
    </source>
</evidence>
<protein>
    <recommendedName>
        <fullName evidence="2">beta-galactosidase</fullName>
        <ecNumber evidence="2">3.2.1.23</ecNumber>
    </recommendedName>
</protein>
<dbReference type="Pfam" id="PF02929">
    <property type="entry name" value="Bgal_small_N"/>
    <property type="match status" value="1"/>
</dbReference>
<reference evidence="6" key="1">
    <citation type="journal article" date="2012" name="PLoS ONE">
        <title>Gene sets for utilization of primary and secondary nutrition supplies in the distal gut of endangered iberian lynx.</title>
        <authorList>
            <person name="Alcaide M."/>
            <person name="Messina E."/>
            <person name="Richter M."/>
            <person name="Bargiela R."/>
            <person name="Peplies J."/>
            <person name="Huws S.A."/>
            <person name="Newbold C.J."/>
            <person name="Golyshin P.N."/>
            <person name="Simon M.A."/>
            <person name="Lopez G."/>
            <person name="Yakimov M.M."/>
            <person name="Ferrer M."/>
        </authorList>
    </citation>
    <scope>NUCLEOTIDE SEQUENCE</scope>
</reference>
<evidence type="ECO:0000256" key="4">
    <source>
        <dbReference type="ARBA" id="ARBA00023295"/>
    </source>
</evidence>
<keyword evidence="4" id="KW-0326">Glycosidase</keyword>
<dbReference type="Gene3D" id="2.70.98.10">
    <property type="match status" value="1"/>
</dbReference>
<name>J9G0F8_9ZZZZ</name>
<dbReference type="InterPro" id="IPR011013">
    <property type="entry name" value="Gal_mutarotase_sf_dom"/>
</dbReference>
<comment type="catalytic activity">
    <reaction evidence="1">
        <text>Hydrolysis of terminal non-reducing beta-D-galactose residues in beta-D-galactosides.</text>
        <dbReference type="EC" id="3.2.1.23"/>
    </reaction>
</comment>
<proteinExistence type="predicted"/>
<keyword evidence="3" id="KW-0378">Hydrolase</keyword>
<accession>J9G0F8</accession>
<sequence>MYTFYPTGVMDLSMRYNPRAKDLRRIGTRVILPSSLTNVEYYARGPWDNFVDRSDASFLGRYMTTAVDMYEPTPRPQTCGNRTDMRELILSDNKSDFHLRVEATNNVDFQLLPFRDEIMSKAKHRWELLPGNIVLHLDYMQKGVGNGSCGQGTGTLPKYMCPTSGTYSNSVRFTPYTDKETGIGCITKPEMAQIQVRVVEGVVVCEGAIPASTSVEVYDLGGSRVAQ</sequence>
<dbReference type="SMART" id="SM01038">
    <property type="entry name" value="Bgal_small_N"/>
    <property type="match status" value="1"/>
</dbReference>
<evidence type="ECO:0000313" key="6">
    <source>
        <dbReference type="EMBL" id="EJW95292.1"/>
    </source>
</evidence>
<dbReference type="GO" id="GO:0030246">
    <property type="term" value="F:carbohydrate binding"/>
    <property type="evidence" value="ECO:0007669"/>
    <property type="project" value="InterPro"/>
</dbReference>
<dbReference type="InterPro" id="IPR014718">
    <property type="entry name" value="GH-type_carb-bd"/>
</dbReference>
<dbReference type="GO" id="GO:0009341">
    <property type="term" value="C:beta-galactosidase complex"/>
    <property type="evidence" value="ECO:0007669"/>
    <property type="project" value="InterPro"/>
</dbReference>
<dbReference type="AlphaFoldDB" id="J9G0F8"/>
<dbReference type="InterPro" id="IPR050347">
    <property type="entry name" value="Bact_Beta-galactosidase"/>
</dbReference>
<evidence type="ECO:0000256" key="1">
    <source>
        <dbReference type="ARBA" id="ARBA00001412"/>
    </source>
</evidence>
<dbReference type="SUPFAM" id="SSF74650">
    <property type="entry name" value="Galactose mutarotase-like"/>
    <property type="match status" value="1"/>
</dbReference>
<dbReference type="PANTHER" id="PTHR46323:SF2">
    <property type="entry name" value="BETA-GALACTOSIDASE"/>
    <property type="match status" value="1"/>
</dbReference>
<dbReference type="InterPro" id="IPR004199">
    <property type="entry name" value="B-gal_small/dom_5"/>
</dbReference>
<feature type="domain" description="Beta galactosidase small chain/" evidence="5">
    <location>
        <begin position="2"/>
        <end position="174"/>
    </location>
</feature>
<organism evidence="6">
    <name type="scientific">gut metagenome</name>
    <dbReference type="NCBI Taxonomy" id="749906"/>
    <lineage>
        <taxon>unclassified sequences</taxon>
        <taxon>metagenomes</taxon>
        <taxon>organismal metagenomes</taxon>
    </lineage>
</organism>
<dbReference type="PANTHER" id="PTHR46323">
    <property type="entry name" value="BETA-GALACTOSIDASE"/>
    <property type="match status" value="1"/>
</dbReference>